<organism evidence="15 16">
    <name type="scientific">Mycoplasmopsis gallopavonis</name>
    <dbReference type="NCBI Taxonomy" id="76629"/>
    <lineage>
        <taxon>Bacteria</taxon>
        <taxon>Bacillati</taxon>
        <taxon>Mycoplasmatota</taxon>
        <taxon>Mycoplasmoidales</taxon>
        <taxon>Metamycoplasmataceae</taxon>
        <taxon>Mycoplasmopsis</taxon>
    </lineage>
</organism>
<dbReference type="Pfam" id="PF03611">
    <property type="entry name" value="EIIC-GAT"/>
    <property type="match status" value="1"/>
</dbReference>
<evidence type="ECO:0000256" key="10">
    <source>
        <dbReference type="ARBA" id="ARBA00037387"/>
    </source>
</evidence>
<keyword evidence="4" id="KW-1003">Cell membrane</keyword>
<feature type="transmembrane region" description="Helical" evidence="14">
    <location>
        <begin position="399"/>
        <end position="419"/>
    </location>
</feature>
<dbReference type="EMBL" id="LR215032">
    <property type="protein sequence ID" value="VEU73079.1"/>
    <property type="molecule type" value="Genomic_DNA"/>
</dbReference>
<dbReference type="NCBIfam" id="NF006925">
    <property type="entry name" value="PRK09410.2-3"/>
    <property type="match status" value="1"/>
</dbReference>
<evidence type="ECO:0000256" key="7">
    <source>
        <dbReference type="ARBA" id="ARBA00022692"/>
    </source>
</evidence>
<feature type="transmembrane region" description="Helical" evidence="14">
    <location>
        <begin position="458"/>
        <end position="481"/>
    </location>
</feature>
<geneLocation type="plasmid" evidence="15 16">
    <name>2</name>
</geneLocation>
<keyword evidence="15" id="KW-0614">Plasmid</keyword>
<keyword evidence="9 14" id="KW-0472">Membrane</keyword>
<feature type="transmembrane region" description="Helical" evidence="14">
    <location>
        <begin position="51"/>
        <end position="75"/>
    </location>
</feature>
<gene>
    <name evidence="15" type="primary">ulaA</name>
    <name evidence="15" type="ORF">NCTC10186_00568</name>
</gene>
<evidence type="ECO:0000256" key="9">
    <source>
        <dbReference type="ARBA" id="ARBA00023136"/>
    </source>
</evidence>
<evidence type="ECO:0000256" key="2">
    <source>
        <dbReference type="ARBA" id="ARBA00011738"/>
    </source>
</evidence>
<evidence type="ECO:0000313" key="16">
    <source>
        <dbReference type="Proteomes" id="UP000289862"/>
    </source>
</evidence>
<dbReference type="InterPro" id="IPR004703">
    <property type="entry name" value="PTS_sugar-sp_permease"/>
</dbReference>
<keyword evidence="7 14" id="KW-0812">Transmembrane</keyword>
<reference evidence="15 16" key="1">
    <citation type="submission" date="2019-01" db="EMBL/GenBank/DDBJ databases">
        <authorList>
            <consortium name="Pathogen Informatics"/>
        </authorList>
    </citation>
    <scope>NUCLEOTIDE SEQUENCE [LARGE SCALE GENOMIC DNA]</scope>
    <source>
        <strain evidence="15 16">NCTC10186</strain>
        <plasmid evidence="16">2</plasmid>
    </source>
</reference>
<evidence type="ECO:0000256" key="8">
    <source>
        <dbReference type="ARBA" id="ARBA00022989"/>
    </source>
</evidence>
<dbReference type="OrthoDB" id="9796178at2"/>
<dbReference type="GO" id="GO:0005886">
    <property type="term" value="C:plasma membrane"/>
    <property type="evidence" value="ECO:0007669"/>
    <property type="project" value="UniProtKB-SubCell"/>
</dbReference>
<name>A0A449AZV7_9BACT</name>
<keyword evidence="6" id="KW-0598">Phosphotransferase system</keyword>
<dbReference type="GO" id="GO:0009401">
    <property type="term" value="P:phosphoenolpyruvate-dependent sugar phosphotransferase system"/>
    <property type="evidence" value="ECO:0007669"/>
    <property type="project" value="UniProtKB-KW"/>
</dbReference>
<evidence type="ECO:0000256" key="13">
    <source>
        <dbReference type="ARBA" id="ARBA00042859"/>
    </source>
</evidence>
<evidence type="ECO:0000256" key="1">
    <source>
        <dbReference type="ARBA" id="ARBA00004651"/>
    </source>
</evidence>
<evidence type="ECO:0000256" key="5">
    <source>
        <dbReference type="ARBA" id="ARBA00022597"/>
    </source>
</evidence>
<dbReference type="KEGG" id="mgal:NCTC10186_00568"/>
<dbReference type="RefSeq" id="WP_119572132.1">
    <property type="nucleotide sequence ID" value="NZ_LR215032.1"/>
</dbReference>
<proteinExistence type="inferred from homology"/>
<feature type="transmembrane region" description="Helical" evidence="14">
    <location>
        <begin position="181"/>
        <end position="202"/>
    </location>
</feature>
<feature type="transmembrane region" description="Helical" evidence="14">
    <location>
        <begin position="334"/>
        <end position="354"/>
    </location>
</feature>
<comment type="function">
    <text evidence="10">The phosphoenolpyruvate-dependent sugar phosphotransferase system (sugar PTS), a major carbohydrate active transport system, catalyzes the phosphorylation of incoming sugar substrates concomitantly with their translocation across the cell membrane. The enzyme II UlaABC PTS system is involved in ascorbate transport.</text>
</comment>
<evidence type="ECO:0000256" key="12">
    <source>
        <dbReference type="ARBA" id="ARBA00039702"/>
    </source>
</evidence>
<feature type="transmembrane region" description="Helical" evidence="14">
    <location>
        <begin position="208"/>
        <end position="226"/>
    </location>
</feature>
<keyword evidence="16" id="KW-1185">Reference proteome</keyword>
<evidence type="ECO:0000256" key="4">
    <source>
        <dbReference type="ARBA" id="ARBA00022475"/>
    </source>
</evidence>
<sequence>MTKLSNKTKKTLMSVLMLFAIFAVLVLGLVITMAVKNQWNMNSVVFYLREVIIGNFLGVNAFLIGSIVFIGYLLLGRGIKDAILGFIKSGIGILVLSIGSGVLVSMCKEVFSGISSLGTGVTSLDPYLGWTSSQKFLETINGQNLSAFISYALLIGFAINLVLVIFRRWTNVHSIMLTGHVMFQQAAMVVGGVTVSVFWSGAALTTGAQFGIIAISGVLLGLYWGVGSTATIKGSDVVTQGAGFCVGHQQMLGLSLAYKIGRFFGKKEQSAENLVLPKKLKVFEDNIFTQSLIMLVLFTILILILHFGKGGIVAPNYKWDGAGLLKQWKVDGNVFWVFNIFLGSLKLVGAILVIQTGVRMFVSELQQSFQGIVEKVAPSTVVAVDVAATYGFSSNSVTYGFVSGTIAQFIAVGLLIGLSKINFASGFRFEITIPLFITLFFNSGSIGVFANASGGYRAALAIPAIFGFFEIILSSVGLSLLKHGETLRQGANVAHVFGTGYIGMFDWNVVFAPLMGISSLNPYLGGALFGAAILVLMVGSQLIDSGRQSNPTFLQKLLNFKVTKYAH</sequence>
<feature type="transmembrane region" description="Helical" evidence="14">
    <location>
        <begin position="287"/>
        <end position="308"/>
    </location>
</feature>
<evidence type="ECO:0000256" key="14">
    <source>
        <dbReference type="SAM" id="Phobius"/>
    </source>
</evidence>
<dbReference type="PANTHER" id="PTHR33843:SF4">
    <property type="entry name" value="ASCORBATE-SPECIFIC PTS SYSTEM EIIC COMPONENT"/>
    <property type="match status" value="1"/>
</dbReference>
<evidence type="ECO:0000256" key="11">
    <source>
        <dbReference type="ARBA" id="ARBA00038218"/>
    </source>
</evidence>
<evidence type="ECO:0000313" key="15">
    <source>
        <dbReference type="EMBL" id="VEU73079.1"/>
    </source>
</evidence>
<dbReference type="Proteomes" id="UP000289862">
    <property type="component" value="Plasmid 2"/>
</dbReference>
<evidence type="ECO:0000256" key="6">
    <source>
        <dbReference type="ARBA" id="ARBA00022683"/>
    </source>
</evidence>
<feature type="transmembrane region" description="Helical" evidence="14">
    <location>
        <begin position="431"/>
        <end position="452"/>
    </location>
</feature>
<dbReference type="NCBIfam" id="NF006924">
    <property type="entry name" value="PRK09410.2-2"/>
    <property type="match status" value="1"/>
</dbReference>
<comment type="subunit">
    <text evidence="2">Homodimer.</text>
</comment>
<feature type="transmembrane region" description="Helical" evidence="14">
    <location>
        <begin position="148"/>
        <end position="169"/>
    </location>
</feature>
<feature type="transmembrane region" description="Helical" evidence="14">
    <location>
        <begin position="493"/>
        <end position="517"/>
    </location>
</feature>
<dbReference type="InterPro" id="IPR051562">
    <property type="entry name" value="Ascorbate-PTS_EIIC"/>
</dbReference>
<comment type="subcellular location">
    <subcellularLocation>
        <location evidence="1">Cell membrane</location>
        <topology evidence="1">Multi-pass membrane protein</topology>
    </subcellularLocation>
</comment>
<dbReference type="AlphaFoldDB" id="A0A449AZV7"/>
<keyword evidence="8 14" id="KW-1133">Transmembrane helix</keyword>
<comment type="similarity">
    <text evidence="11">Belongs to the UlaA family.</text>
</comment>
<keyword evidence="5" id="KW-0762">Sugar transport</keyword>
<evidence type="ECO:0000256" key="3">
    <source>
        <dbReference type="ARBA" id="ARBA00022448"/>
    </source>
</evidence>
<feature type="transmembrane region" description="Helical" evidence="14">
    <location>
        <begin position="82"/>
        <end position="104"/>
    </location>
</feature>
<keyword evidence="3" id="KW-0813">Transport</keyword>
<protein>
    <recommendedName>
        <fullName evidence="12">Ascorbate-specific PTS system EIIC component</fullName>
    </recommendedName>
    <alternativeName>
        <fullName evidence="13">Ascorbate-specific permease IIC component UlaA</fullName>
    </alternativeName>
</protein>
<accession>A0A449AZV7</accession>
<feature type="transmembrane region" description="Helical" evidence="14">
    <location>
        <begin position="12"/>
        <end position="31"/>
    </location>
</feature>
<feature type="transmembrane region" description="Helical" evidence="14">
    <location>
        <begin position="523"/>
        <end position="543"/>
    </location>
</feature>
<dbReference type="PANTHER" id="PTHR33843">
    <property type="entry name" value="ASCORBATE-SPECIFIC PTS SYSTEM EIIC COMPONENT"/>
    <property type="match status" value="1"/>
</dbReference>